<comment type="caution">
    <text evidence="1">The sequence shown here is derived from an EMBL/GenBank/DDBJ whole genome shotgun (WGS) entry which is preliminary data.</text>
</comment>
<evidence type="ECO:0000313" key="1">
    <source>
        <dbReference type="EMBL" id="KAI5681260.1"/>
    </source>
</evidence>
<organism evidence="1 2">
    <name type="scientific">Catharanthus roseus</name>
    <name type="common">Madagascar periwinkle</name>
    <name type="synonym">Vinca rosea</name>
    <dbReference type="NCBI Taxonomy" id="4058"/>
    <lineage>
        <taxon>Eukaryota</taxon>
        <taxon>Viridiplantae</taxon>
        <taxon>Streptophyta</taxon>
        <taxon>Embryophyta</taxon>
        <taxon>Tracheophyta</taxon>
        <taxon>Spermatophyta</taxon>
        <taxon>Magnoliopsida</taxon>
        <taxon>eudicotyledons</taxon>
        <taxon>Gunneridae</taxon>
        <taxon>Pentapetalae</taxon>
        <taxon>asterids</taxon>
        <taxon>lamiids</taxon>
        <taxon>Gentianales</taxon>
        <taxon>Apocynaceae</taxon>
        <taxon>Rauvolfioideae</taxon>
        <taxon>Vinceae</taxon>
        <taxon>Catharanthinae</taxon>
        <taxon>Catharanthus</taxon>
    </lineage>
</organism>
<protein>
    <submittedName>
        <fullName evidence="1">Uncharacterized protein</fullName>
    </submittedName>
</protein>
<keyword evidence="2" id="KW-1185">Reference proteome</keyword>
<proteinExistence type="predicted"/>
<dbReference type="EMBL" id="CM044701">
    <property type="protein sequence ID" value="KAI5681260.1"/>
    <property type="molecule type" value="Genomic_DNA"/>
</dbReference>
<dbReference type="Proteomes" id="UP001060085">
    <property type="component" value="Linkage Group LG01"/>
</dbReference>
<name>A0ACC0C8H3_CATRO</name>
<sequence length="980" mass="109404">MVQRKVANKLGIQPDQIKSNKLLVSLKPSSLNHQDNKNRGSDMKKKMKKSRSVTHSDFESSSMPSFKRKIPQPGKPPPSSTAASPQKKSPIKTSDATPNYMKSTSSSDARKEQSPVSSRNLSPLFDGKSSSKKNSNSSEISSASVHKPARTLARPSSLKPVMTLTKTTSFKPTRASSVNKCSPLALSENFNVRRATCSSTLKDTKFPDYLTLDSGGTEAEGISAMKVCPYNYCSLNGHHHPPLPPLKSFLSMRRRVLKNQRSIKLGCLSPRRSKPNEEAMEEREMGKVNFDDKSSKEESSNSSMINPVMQQEHDDFFIHIYSKERETGANKGSISEPKEYALFPSDASPNHQSDTQVPQRLSDESILSEIDYHVYGNEYSVSNSRDVGTAEYFPGEENPNTLGAEDSGLEDLSRKRDEEESTGSIQMDDPEFGHSDLDWDDGRYSTFYLDDEADNSTQTSQDYDLGGDSVEYDSFVIPDESIFKSDGSANKYFEEIQAGENQAKSFDEESMSSNADFHQDFEMDEYVQGYGNKSHNQLDLTTMDEKNADIKNSSKSVEATVKIKVNSPGEAVRESCDDFEAKTKEDSETAKMDPQVEDAPLGATQTEVDAFTDYCIQDDDAAEQTWHLDDDDDDDMSAQRANKESKDDASSPKHVNLYQSNANIVINCINFQNLSGNPPPKKKDSESETNCFKIEPRFAAKEKEEVGPCKVNITIQIIITLQGSTEAVNIKSRKDTEHDNIDPVAKDGKSNQTAADIDLASGNQDDKLDKKFVRDSVDNLNSLEENEAENSTSCKLADSEDQPYSEISEVSLADNAEQNSQDAEMEIITTLGEETSLTSKSTSDTQSRDELMEDNLDEDPDKACRSLNWVSKRKTSMEEKEEPKEFNPRAPNFLPLEPEQEPEKVDLRHHMIDDRRNSEEWMLDHALQKAVTNLASARKKKVSLLVEAFEKVMPTPKCETQMRHASVGFAQYPRQIQACN</sequence>
<reference evidence="2" key="1">
    <citation type="journal article" date="2023" name="Nat. Plants">
        <title>Single-cell RNA sequencing provides a high-resolution roadmap for understanding the multicellular compartmentation of specialized metabolism.</title>
        <authorList>
            <person name="Sun S."/>
            <person name="Shen X."/>
            <person name="Li Y."/>
            <person name="Li Y."/>
            <person name="Wang S."/>
            <person name="Li R."/>
            <person name="Zhang H."/>
            <person name="Shen G."/>
            <person name="Guo B."/>
            <person name="Wei J."/>
            <person name="Xu J."/>
            <person name="St-Pierre B."/>
            <person name="Chen S."/>
            <person name="Sun C."/>
        </authorList>
    </citation>
    <scope>NUCLEOTIDE SEQUENCE [LARGE SCALE GENOMIC DNA]</scope>
</reference>
<evidence type="ECO:0000313" key="2">
    <source>
        <dbReference type="Proteomes" id="UP001060085"/>
    </source>
</evidence>
<accession>A0ACC0C8H3</accession>
<gene>
    <name evidence="1" type="ORF">M9H77_02487</name>
</gene>